<dbReference type="Pfam" id="PF00576">
    <property type="entry name" value="Transthyretin"/>
    <property type="match status" value="1"/>
</dbReference>
<comment type="caution">
    <text evidence="2">The sequence shown here is derived from an EMBL/GenBank/DDBJ whole genome shotgun (WGS) entry which is preliminary data.</text>
</comment>
<reference evidence="3" key="1">
    <citation type="journal article" date="2019" name="Int. J. Syst. Evol. Microbiol.">
        <title>The Global Catalogue of Microorganisms (GCM) 10K type strain sequencing project: providing services to taxonomists for standard genome sequencing and annotation.</title>
        <authorList>
            <consortium name="The Broad Institute Genomics Platform"/>
            <consortium name="The Broad Institute Genome Sequencing Center for Infectious Disease"/>
            <person name="Wu L."/>
            <person name="Ma J."/>
        </authorList>
    </citation>
    <scope>NUCLEOTIDE SEQUENCE [LARGE SCALE GENOMIC DNA]</scope>
    <source>
        <strain evidence="3">JCM 9377</strain>
    </source>
</reference>
<sequence length="103" mass="11202">MNITTRIIDTTTGRGAAGMPVRLDRYDGTAWEPVNEGETDADGRFEGAETVSGTHRLRFGTGPYFTAGTCFPELQVIFQLAVGPAEMRVDVAPYAYSARLEGR</sequence>
<protein>
    <recommendedName>
        <fullName evidence="1">Transthyretin/hydroxyisourate hydrolase domain-containing protein</fullName>
    </recommendedName>
</protein>
<evidence type="ECO:0000313" key="3">
    <source>
        <dbReference type="Proteomes" id="UP001501237"/>
    </source>
</evidence>
<dbReference type="EMBL" id="BAAAUV010000008">
    <property type="protein sequence ID" value="GAA3215302.1"/>
    <property type="molecule type" value="Genomic_DNA"/>
</dbReference>
<dbReference type="Gene3D" id="2.60.40.180">
    <property type="entry name" value="Transthyretin/hydroxyisourate hydrolase domain"/>
    <property type="match status" value="1"/>
</dbReference>
<accession>A0ABP6QBI0</accession>
<dbReference type="SUPFAM" id="SSF49472">
    <property type="entry name" value="Transthyretin (synonym: prealbumin)"/>
    <property type="match status" value="1"/>
</dbReference>
<dbReference type="InterPro" id="IPR023416">
    <property type="entry name" value="Transthyretin/HIU_hydrolase_d"/>
</dbReference>
<organism evidence="2 3">
    <name type="scientific">Actinocorallia longicatena</name>
    <dbReference type="NCBI Taxonomy" id="111803"/>
    <lineage>
        <taxon>Bacteria</taxon>
        <taxon>Bacillati</taxon>
        <taxon>Actinomycetota</taxon>
        <taxon>Actinomycetes</taxon>
        <taxon>Streptosporangiales</taxon>
        <taxon>Thermomonosporaceae</taxon>
        <taxon>Actinocorallia</taxon>
    </lineage>
</organism>
<dbReference type="PANTHER" id="PTHR10395">
    <property type="entry name" value="URICASE AND TRANSTHYRETIN-RELATED"/>
    <property type="match status" value="1"/>
</dbReference>
<evidence type="ECO:0000259" key="1">
    <source>
        <dbReference type="Pfam" id="PF00576"/>
    </source>
</evidence>
<name>A0ABP6QBI0_9ACTN</name>
<keyword evidence="3" id="KW-1185">Reference proteome</keyword>
<gene>
    <name evidence="2" type="ORF">GCM10010468_36600</name>
</gene>
<dbReference type="PANTHER" id="PTHR10395:SF7">
    <property type="entry name" value="5-HYDROXYISOURATE HYDROLASE"/>
    <property type="match status" value="1"/>
</dbReference>
<proteinExistence type="predicted"/>
<evidence type="ECO:0000313" key="2">
    <source>
        <dbReference type="EMBL" id="GAA3215302.1"/>
    </source>
</evidence>
<dbReference type="Proteomes" id="UP001501237">
    <property type="component" value="Unassembled WGS sequence"/>
</dbReference>
<feature type="domain" description="Transthyretin/hydroxyisourate hydrolase" evidence="1">
    <location>
        <begin position="3"/>
        <end position="97"/>
    </location>
</feature>
<dbReference type="InterPro" id="IPR036817">
    <property type="entry name" value="Transthyretin/HIU_hydrolase_sf"/>
</dbReference>
<dbReference type="RefSeq" id="WP_344829518.1">
    <property type="nucleotide sequence ID" value="NZ_BAAAUV010000008.1"/>
</dbReference>